<dbReference type="RefSeq" id="WP_132006448.1">
    <property type="nucleotide sequence ID" value="NZ_JABUHM010000004.1"/>
</dbReference>
<protein>
    <submittedName>
        <fullName evidence="1">Uncharacterized protein</fullName>
    </submittedName>
</protein>
<proteinExistence type="predicted"/>
<dbReference type="AlphaFoldDB" id="A0A4R2BF29"/>
<organism evidence="1 2">
    <name type="scientific">Mesobacillus foraminis</name>
    <dbReference type="NCBI Taxonomy" id="279826"/>
    <lineage>
        <taxon>Bacteria</taxon>
        <taxon>Bacillati</taxon>
        <taxon>Bacillota</taxon>
        <taxon>Bacilli</taxon>
        <taxon>Bacillales</taxon>
        <taxon>Bacillaceae</taxon>
        <taxon>Mesobacillus</taxon>
    </lineage>
</organism>
<dbReference type="Proteomes" id="UP000295689">
    <property type="component" value="Unassembled WGS sequence"/>
</dbReference>
<sequence>MAVSSSHSINGYQIYYFAPEGSEFKWHYKDMPLNKVTKIQLYKFGKRISEWTNSKEIQGFLQLLKNSEENLAFQPDAANGEPIYYEMLFYTGEPVAYKFDLQYDGDTYFWHPFDILVLPEDMKLYIP</sequence>
<name>A0A4R2BF29_9BACI</name>
<dbReference type="EMBL" id="SLVV01000006">
    <property type="protein sequence ID" value="TCN25055.1"/>
    <property type="molecule type" value="Genomic_DNA"/>
</dbReference>
<keyword evidence="2" id="KW-1185">Reference proteome</keyword>
<reference evidence="1 2" key="1">
    <citation type="journal article" date="2015" name="Stand. Genomic Sci.">
        <title>Genomic Encyclopedia of Bacterial and Archaeal Type Strains, Phase III: the genomes of soil and plant-associated and newly described type strains.</title>
        <authorList>
            <person name="Whitman W.B."/>
            <person name="Woyke T."/>
            <person name="Klenk H.P."/>
            <person name="Zhou Y."/>
            <person name="Lilburn T.G."/>
            <person name="Beck B.J."/>
            <person name="De Vos P."/>
            <person name="Vandamme P."/>
            <person name="Eisen J.A."/>
            <person name="Garrity G."/>
            <person name="Hugenholtz P."/>
            <person name="Kyrpides N.C."/>
        </authorList>
    </citation>
    <scope>NUCLEOTIDE SEQUENCE [LARGE SCALE GENOMIC DNA]</scope>
    <source>
        <strain evidence="1 2">CV53</strain>
    </source>
</reference>
<comment type="caution">
    <text evidence="1">The sequence shown here is derived from an EMBL/GenBank/DDBJ whole genome shotgun (WGS) entry which is preliminary data.</text>
</comment>
<gene>
    <name evidence="1" type="ORF">EV146_106257</name>
</gene>
<evidence type="ECO:0000313" key="2">
    <source>
        <dbReference type="Proteomes" id="UP000295689"/>
    </source>
</evidence>
<accession>A0A4R2BF29</accession>
<evidence type="ECO:0000313" key="1">
    <source>
        <dbReference type="EMBL" id="TCN25055.1"/>
    </source>
</evidence>